<organism evidence="1 2">
    <name type="scientific">Irpex rosettiformis</name>
    <dbReference type="NCBI Taxonomy" id="378272"/>
    <lineage>
        <taxon>Eukaryota</taxon>
        <taxon>Fungi</taxon>
        <taxon>Dikarya</taxon>
        <taxon>Basidiomycota</taxon>
        <taxon>Agaricomycotina</taxon>
        <taxon>Agaricomycetes</taxon>
        <taxon>Polyporales</taxon>
        <taxon>Irpicaceae</taxon>
        <taxon>Irpex</taxon>
    </lineage>
</organism>
<evidence type="ECO:0000313" key="1">
    <source>
        <dbReference type="EMBL" id="KAI0083920.1"/>
    </source>
</evidence>
<dbReference type="Proteomes" id="UP001055072">
    <property type="component" value="Unassembled WGS sequence"/>
</dbReference>
<dbReference type="EMBL" id="MU274950">
    <property type="protein sequence ID" value="KAI0083920.1"/>
    <property type="molecule type" value="Genomic_DNA"/>
</dbReference>
<sequence length="791" mass="86429">MAHFQSDKDAIPTPLVDVPILHDTQSKEYVNEKTAVDSSSYDVVGEKFDTAYDKGSSVEDGLEERKKGLTYVNGEPVVTSGQDVSDFLIDIRDDGDPALTFRSLFLGTVFAGLGAALCQIYIFKPVQVSVSTVFLLLLIYSLGNAWAVALPRASWVHGTRFARFERLIHFINPGPFGIKEHVIASLVASTAAGGSTAVNNFAVQRLYYDTNVHATTAILATFSTACFGYGLVGLLRPLTVYPSEMVYWTNLPTVSTFQALHFSGEQNHKRVKLFWIAFTIMFVYEIFPSYIFPLLNGFSIICLATQKAPAGAVDVITNLFGGSDGNEGLGFLSLGFDWQYITSTSMSLPLYQQANSWVGLCFCYVVVMAIYYSNAWSSLSFPMLSTSLFAQNGTRYPQKAVFGPTFTLNETALHEIGLPALTGSNAWSNLTQNLAIGALIAHTVLFWGPYAVQSFKQARTGTQPDRHWKVMQKYHEAPWYWYAALLVLAFVAGLIVVLKGETTLPVWAYIIALLLGGFITPFSTLLFARAGNGIATNQLMKMVAGALNPGKPVANLYFSMWSHDVISTSIGLAGDLKMGQYLKIPPRAMFLTQLWGTILGAAINYVVMVSVVDAQREILLDPIGTNVWSGQVPQSLNSAAVTWSLAKELYGPHGPYLIVPLALLIGIVPTTIQWLVRKRWTHIGPLAIDSISLPIIYSYSANLTAGVNSTVFSSVLVGIASQVWLRRYHPGWYKKYNYVLGGALDGGAQVMIFILSFAVFGASGDGHPFPTWWGNPGQGNVDYCNGNGALD</sequence>
<protein>
    <submittedName>
        <fullName evidence="1">Oligopeptide transporter</fullName>
    </submittedName>
</protein>
<gene>
    <name evidence="1" type="ORF">BDY19DRAFT_603263</name>
</gene>
<keyword evidence="2" id="KW-1185">Reference proteome</keyword>
<evidence type="ECO:0000313" key="2">
    <source>
        <dbReference type="Proteomes" id="UP001055072"/>
    </source>
</evidence>
<proteinExistence type="predicted"/>
<comment type="caution">
    <text evidence="1">The sequence shown here is derived from an EMBL/GenBank/DDBJ whole genome shotgun (WGS) entry which is preliminary data.</text>
</comment>
<reference evidence="1" key="1">
    <citation type="journal article" date="2021" name="Environ. Microbiol.">
        <title>Gene family expansions and transcriptome signatures uncover fungal adaptations to wood decay.</title>
        <authorList>
            <person name="Hage H."/>
            <person name="Miyauchi S."/>
            <person name="Viragh M."/>
            <person name="Drula E."/>
            <person name="Min B."/>
            <person name="Chaduli D."/>
            <person name="Navarro D."/>
            <person name="Favel A."/>
            <person name="Norest M."/>
            <person name="Lesage-Meessen L."/>
            <person name="Balint B."/>
            <person name="Merenyi Z."/>
            <person name="de Eugenio L."/>
            <person name="Morin E."/>
            <person name="Martinez A.T."/>
            <person name="Baldrian P."/>
            <person name="Stursova M."/>
            <person name="Martinez M.J."/>
            <person name="Novotny C."/>
            <person name="Magnuson J.K."/>
            <person name="Spatafora J.W."/>
            <person name="Maurice S."/>
            <person name="Pangilinan J."/>
            <person name="Andreopoulos W."/>
            <person name="LaButti K."/>
            <person name="Hundley H."/>
            <person name="Na H."/>
            <person name="Kuo A."/>
            <person name="Barry K."/>
            <person name="Lipzen A."/>
            <person name="Henrissat B."/>
            <person name="Riley R."/>
            <person name="Ahrendt S."/>
            <person name="Nagy L.G."/>
            <person name="Grigoriev I.V."/>
            <person name="Martin F."/>
            <person name="Rosso M.N."/>
        </authorList>
    </citation>
    <scope>NUCLEOTIDE SEQUENCE</scope>
    <source>
        <strain evidence="1">CBS 384.51</strain>
    </source>
</reference>
<name>A0ACB8TPG3_9APHY</name>
<accession>A0ACB8TPG3</accession>